<dbReference type="AlphaFoldDB" id="A0A853C351"/>
<dbReference type="Pfam" id="PF13692">
    <property type="entry name" value="Glyco_trans_1_4"/>
    <property type="match status" value="1"/>
</dbReference>
<evidence type="ECO:0000313" key="3">
    <source>
        <dbReference type="Proteomes" id="UP000530424"/>
    </source>
</evidence>
<evidence type="ECO:0000313" key="2">
    <source>
        <dbReference type="EMBL" id="NYJ00753.1"/>
    </source>
</evidence>
<dbReference type="Proteomes" id="UP000530424">
    <property type="component" value="Unassembled WGS sequence"/>
</dbReference>
<protein>
    <submittedName>
        <fullName evidence="2">Glycosyltransferase involved in cell wall biosynthesis</fullName>
    </submittedName>
</protein>
<feature type="region of interest" description="Disordered" evidence="1">
    <location>
        <begin position="1"/>
        <end position="53"/>
    </location>
</feature>
<gene>
    <name evidence="2" type="ORF">HNR19_001451</name>
</gene>
<dbReference type="SUPFAM" id="SSF53756">
    <property type="entry name" value="UDP-Glycosyltransferase/glycogen phosphorylase"/>
    <property type="match status" value="1"/>
</dbReference>
<dbReference type="RefSeq" id="WP_179667299.1">
    <property type="nucleotide sequence ID" value="NZ_JACCFP010000001.1"/>
</dbReference>
<keyword evidence="2" id="KW-0808">Transferase</keyword>
<dbReference type="EMBL" id="JACCFP010000001">
    <property type="protein sequence ID" value="NYJ00753.1"/>
    <property type="molecule type" value="Genomic_DNA"/>
</dbReference>
<name>A0A853C351_9ACTN</name>
<dbReference type="PANTHER" id="PTHR12526">
    <property type="entry name" value="GLYCOSYLTRANSFERASE"/>
    <property type="match status" value="1"/>
</dbReference>
<dbReference type="GO" id="GO:0016740">
    <property type="term" value="F:transferase activity"/>
    <property type="evidence" value="ECO:0007669"/>
    <property type="project" value="UniProtKB-KW"/>
</dbReference>
<dbReference type="Gene3D" id="3.40.50.2000">
    <property type="entry name" value="Glycogen Phosphorylase B"/>
    <property type="match status" value="1"/>
</dbReference>
<proteinExistence type="predicted"/>
<accession>A0A853C351</accession>
<dbReference type="CDD" id="cd03801">
    <property type="entry name" value="GT4_PimA-like"/>
    <property type="match status" value="1"/>
</dbReference>
<organism evidence="2 3">
    <name type="scientific">Nocardioides thalensis</name>
    <dbReference type="NCBI Taxonomy" id="1914755"/>
    <lineage>
        <taxon>Bacteria</taxon>
        <taxon>Bacillati</taxon>
        <taxon>Actinomycetota</taxon>
        <taxon>Actinomycetes</taxon>
        <taxon>Propionibacteriales</taxon>
        <taxon>Nocardioidaceae</taxon>
        <taxon>Nocardioides</taxon>
    </lineage>
</organism>
<reference evidence="2 3" key="1">
    <citation type="submission" date="2020-07" db="EMBL/GenBank/DDBJ databases">
        <title>Sequencing the genomes of 1000 actinobacteria strains.</title>
        <authorList>
            <person name="Klenk H.-P."/>
        </authorList>
    </citation>
    <scope>NUCLEOTIDE SEQUENCE [LARGE SCALE GENOMIC DNA]</scope>
    <source>
        <strain evidence="2 3">DSM 103833</strain>
    </source>
</reference>
<feature type="compositionally biased region" description="Low complexity" evidence="1">
    <location>
        <begin position="17"/>
        <end position="31"/>
    </location>
</feature>
<evidence type="ECO:0000256" key="1">
    <source>
        <dbReference type="SAM" id="MobiDB-lite"/>
    </source>
</evidence>
<sequence>MPGDGLRRRLRRRPGAREAGAQAAGARPTQGDKATAPEEQEHAPIPLTELPEVPVEHTHFGPLVDERVARALTSIQQWTDPEWVLVREHMDVLHYLSQAPMVFAHPKADPVRHFVNHGAAYGREPEPGFSMERYLARYPHRAGSGAAPYLQWLREGKDAGEIADPAPGIELLAPALGREPHEVVELLAAKRADLRERFRTGTLGEMLAKAVEVEPLLGDAWKEATSPKIQPFVNDDVARVIAAVADAQEQAGFQRARLVMVIGDPRWGGGRRMEGHIAHALARRIDPAEIVVIYTEQGGDSPPGRFPAGVREVDLSRLLTNGPDESPGEELIEPAQRQRALVELIRSFHADAVVGINSPLLYSSMATYGRALQATERLFFVFFCNEQMMRGNWKGHPLKQFYRNLDLATGMITDSRALVEWFQQQYLVDDTALAKVHVFRAPVDASLPVAARPEPSPGRRPKVFWAGRWDRQKRVDLAFEIARLMPDVDFVMYGGAVIDGVGIVLERPDNVQAPGTYAHITDLDLGEADAWLYTSAWDGVPSLLLEVGMMGVPIVGTLVGGTDEVLDEEDCWVLPADAGAEAYVAAIREVLADPAEAKRRADAVRERLLAQRTHEAFTEHVASLLLTEQPDAEGER</sequence>
<keyword evidence="3" id="KW-1185">Reference proteome</keyword>
<comment type="caution">
    <text evidence="2">The sequence shown here is derived from an EMBL/GenBank/DDBJ whole genome shotgun (WGS) entry which is preliminary data.</text>
</comment>